<dbReference type="PANTHER" id="PTHR20275:SF0">
    <property type="entry name" value="NAD KINASE"/>
    <property type="match status" value="1"/>
</dbReference>
<evidence type="ECO:0000256" key="6">
    <source>
        <dbReference type="HAMAP-Rule" id="MF_00361"/>
    </source>
</evidence>
<keyword evidence="1 6" id="KW-0808">Transferase</keyword>
<dbReference type="InterPro" id="IPR017437">
    <property type="entry name" value="ATP-NAD_kinase_PpnK-typ_C"/>
</dbReference>
<comment type="catalytic activity">
    <reaction evidence="5 6">
        <text>NAD(+) + ATP = ADP + NADP(+) + H(+)</text>
        <dbReference type="Rhea" id="RHEA:18629"/>
        <dbReference type="ChEBI" id="CHEBI:15378"/>
        <dbReference type="ChEBI" id="CHEBI:30616"/>
        <dbReference type="ChEBI" id="CHEBI:57540"/>
        <dbReference type="ChEBI" id="CHEBI:58349"/>
        <dbReference type="ChEBI" id="CHEBI:456216"/>
        <dbReference type="EC" id="2.7.1.23"/>
    </reaction>
</comment>
<dbReference type="EC" id="2.7.1.23" evidence="6"/>
<gene>
    <name evidence="6" type="primary">nadK</name>
    <name evidence="7" type="ORF">HMPREF9193_00470</name>
</gene>
<dbReference type="RefSeq" id="WP_021686871.1">
    <property type="nucleotide sequence ID" value="NZ_KI260561.1"/>
</dbReference>
<feature type="binding site" evidence="6">
    <location>
        <position position="160"/>
    </location>
    <ligand>
        <name>NAD(+)</name>
        <dbReference type="ChEBI" id="CHEBI:57540"/>
    </ligand>
</feature>
<organism evidence="7 8">
    <name type="scientific">Treponema lecithinolyticum ATCC 700332</name>
    <dbReference type="NCBI Taxonomy" id="1321815"/>
    <lineage>
        <taxon>Bacteria</taxon>
        <taxon>Pseudomonadati</taxon>
        <taxon>Spirochaetota</taxon>
        <taxon>Spirochaetia</taxon>
        <taxon>Spirochaetales</taxon>
        <taxon>Treponemataceae</taxon>
        <taxon>Treponema</taxon>
    </lineage>
</organism>
<feature type="binding site" evidence="6">
    <location>
        <begin position="132"/>
        <end position="133"/>
    </location>
    <ligand>
        <name>NAD(+)</name>
        <dbReference type="ChEBI" id="CHEBI:57540"/>
    </ligand>
</feature>
<keyword evidence="3 6" id="KW-0521">NADP</keyword>
<sequence>MTCILVVNTYNKAAKLLAGDITSFLKELSHKTVRVDFSGADTPFPCGSYDCAITLGGDGTVLYAARQCAPSGVPVVPVNLGEFGFIAGIDPKKWKTALKAFFAGKMKMSERSLVCAQVVRGGKNIFSGTALNDIVLSGKQAAKTLKVSVSAGTSAFGIFKADALIAATSTGSTAYSAAAGGPIVEPALDVIILNTVCAFSLSTRPLVLPADTRLSVSVLPARINEFVLTLDGQVCTAVQAHDRIDITKAQHPVLLAGCDSAVFYSALRSKLHWSGGPHD</sequence>
<feature type="binding site" evidence="6">
    <location>
        <position position="162"/>
    </location>
    <ligand>
        <name>NAD(+)</name>
        <dbReference type="ChEBI" id="CHEBI:57540"/>
    </ligand>
</feature>
<keyword evidence="6" id="KW-0963">Cytoplasm</keyword>
<feature type="active site" description="Proton acceptor" evidence="6">
    <location>
        <position position="58"/>
    </location>
</feature>
<dbReference type="HAMAP" id="MF_00361">
    <property type="entry name" value="NAD_kinase"/>
    <property type="match status" value="1"/>
</dbReference>
<comment type="caution">
    <text evidence="7">The sequence shown here is derived from an EMBL/GenBank/DDBJ whole genome shotgun (WGS) entry which is preliminary data.</text>
</comment>
<comment type="cofactor">
    <cofactor evidence="6">
        <name>a divalent metal cation</name>
        <dbReference type="ChEBI" id="CHEBI:60240"/>
    </cofactor>
</comment>
<dbReference type="EMBL" id="AWVH01000006">
    <property type="protein sequence ID" value="ERJ94115.1"/>
    <property type="molecule type" value="Genomic_DNA"/>
</dbReference>
<comment type="similarity">
    <text evidence="6">Belongs to the NAD kinase family.</text>
</comment>
<comment type="function">
    <text evidence="6">Involved in the regulation of the intracellular balance of NAD and NADP, and is a key enzyme in the biosynthesis of NADP. Catalyzes specifically the phosphorylation on 2'-hydroxyl of the adenosine moiety of NAD to yield NADP.</text>
</comment>
<keyword evidence="6" id="KW-0067">ATP-binding</keyword>
<keyword evidence="8" id="KW-1185">Reference proteome</keyword>
<dbReference type="Gene3D" id="3.40.50.10330">
    <property type="entry name" value="Probable inorganic polyphosphate/atp-NAD kinase, domain 1"/>
    <property type="match status" value="1"/>
</dbReference>
<reference evidence="7 8" key="1">
    <citation type="submission" date="2013-08" db="EMBL/GenBank/DDBJ databases">
        <authorList>
            <person name="Weinstock G."/>
            <person name="Sodergren E."/>
            <person name="Wylie T."/>
            <person name="Fulton L."/>
            <person name="Fulton R."/>
            <person name="Fronick C."/>
            <person name="O'Laughlin M."/>
            <person name="Godfrey J."/>
            <person name="Miner T."/>
            <person name="Herter B."/>
            <person name="Appelbaum E."/>
            <person name="Cordes M."/>
            <person name="Lek S."/>
            <person name="Wollam A."/>
            <person name="Pepin K.H."/>
            <person name="Palsikar V.B."/>
            <person name="Mitreva M."/>
            <person name="Wilson R.K."/>
        </authorList>
    </citation>
    <scope>NUCLEOTIDE SEQUENCE [LARGE SCALE GENOMIC DNA]</scope>
    <source>
        <strain evidence="7 8">ATCC 700332</strain>
    </source>
</reference>
<dbReference type="InterPro" id="IPR017438">
    <property type="entry name" value="ATP-NAD_kinase_N"/>
</dbReference>
<dbReference type="PANTHER" id="PTHR20275">
    <property type="entry name" value="NAD KINASE"/>
    <property type="match status" value="1"/>
</dbReference>
<dbReference type="InterPro" id="IPR016064">
    <property type="entry name" value="NAD/diacylglycerol_kinase_sf"/>
</dbReference>
<dbReference type="SUPFAM" id="SSF111331">
    <property type="entry name" value="NAD kinase/diacylglycerol kinase-like"/>
    <property type="match status" value="1"/>
</dbReference>
<evidence type="ECO:0000256" key="4">
    <source>
        <dbReference type="ARBA" id="ARBA00023027"/>
    </source>
</evidence>
<evidence type="ECO:0000256" key="1">
    <source>
        <dbReference type="ARBA" id="ARBA00022679"/>
    </source>
</evidence>
<protein>
    <recommendedName>
        <fullName evidence="6">NAD kinase</fullName>
        <ecNumber evidence="6">2.7.1.23</ecNumber>
    </recommendedName>
    <alternativeName>
        <fullName evidence="6">ATP-dependent NAD kinase</fullName>
    </alternativeName>
</protein>
<comment type="subcellular location">
    <subcellularLocation>
        <location evidence="6">Cytoplasm</location>
    </subcellularLocation>
</comment>
<accession>A0ABN0P143</accession>
<feature type="binding site" evidence="6">
    <location>
        <position position="233"/>
    </location>
    <ligand>
        <name>NAD(+)</name>
        <dbReference type="ChEBI" id="CHEBI:57540"/>
    </ligand>
</feature>
<dbReference type="InterPro" id="IPR002504">
    <property type="entry name" value="NADK"/>
</dbReference>
<evidence type="ECO:0000313" key="7">
    <source>
        <dbReference type="EMBL" id="ERJ94115.1"/>
    </source>
</evidence>
<evidence type="ECO:0000256" key="3">
    <source>
        <dbReference type="ARBA" id="ARBA00022857"/>
    </source>
</evidence>
<dbReference type="GO" id="GO:0016301">
    <property type="term" value="F:kinase activity"/>
    <property type="evidence" value="ECO:0007669"/>
    <property type="project" value="UniProtKB-KW"/>
</dbReference>
<dbReference type="Gene3D" id="2.60.200.30">
    <property type="entry name" value="Probable inorganic polyphosphate/atp-NAD kinase, domain 2"/>
    <property type="match status" value="1"/>
</dbReference>
<name>A0ABN0P143_TRELE</name>
<feature type="binding site" evidence="6">
    <location>
        <position position="143"/>
    </location>
    <ligand>
        <name>NAD(+)</name>
        <dbReference type="ChEBI" id="CHEBI:57540"/>
    </ligand>
</feature>
<feature type="binding site" evidence="6">
    <location>
        <begin position="58"/>
        <end position="59"/>
    </location>
    <ligand>
        <name>NAD(+)</name>
        <dbReference type="ChEBI" id="CHEBI:57540"/>
    </ligand>
</feature>
<dbReference type="Pfam" id="PF20143">
    <property type="entry name" value="NAD_kinase_C"/>
    <property type="match status" value="1"/>
</dbReference>
<comment type="caution">
    <text evidence="6">Lacks conserved residue(s) required for the propagation of feature annotation.</text>
</comment>
<dbReference type="Proteomes" id="UP000016649">
    <property type="component" value="Unassembled WGS sequence"/>
</dbReference>
<keyword evidence="2 6" id="KW-0418">Kinase</keyword>
<evidence type="ECO:0000313" key="8">
    <source>
        <dbReference type="Proteomes" id="UP000016649"/>
    </source>
</evidence>
<dbReference type="Pfam" id="PF01513">
    <property type="entry name" value="NAD_kinase"/>
    <property type="match status" value="1"/>
</dbReference>
<proteinExistence type="inferred from homology"/>
<evidence type="ECO:0000256" key="2">
    <source>
        <dbReference type="ARBA" id="ARBA00022777"/>
    </source>
</evidence>
<keyword evidence="4 6" id="KW-0520">NAD</keyword>
<evidence type="ECO:0000256" key="5">
    <source>
        <dbReference type="ARBA" id="ARBA00047925"/>
    </source>
</evidence>
<keyword evidence="6" id="KW-0547">Nucleotide-binding</keyword>